<keyword evidence="2" id="KW-1185">Reference proteome</keyword>
<reference evidence="1 2" key="1">
    <citation type="journal article" date="2022" name="Mar. Drugs">
        <title>Bioassay-Guided Fractionation Leads to the Detection of Cholic Acid Generated by the Rare Thalassomonas sp.</title>
        <authorList>
            <person name="Pheiffer F."/>
            <person name="Schneider Y.K."/>
            <person name="Hansen E.H."/>
            <person name="Andersen J.H."/>
            <person name="Isaksson J."/>
            <person name="Busche T."/>
            <person name="R C."/>
            <person name="Kalinowski J."/>
            <person name="Zyl L.V."/>
            <person name="Trindade M."/>
        </authorList>
    </citation>
    <scope>NUCLEOTIDE SEQUENCE [LARGE SCALE GENOMIC DNA]</scope>
    <source>
        <strain evidence="1 2">A5K-61T</strain>
    </source>
</reference>
<accession>A0ABY7VK71</accession>
<evidence type="ECO:0000313" key="2">
    <source>
        <dbReference type="Proteomes" id="UP001215231"/>
    </source>
</evidence>
<evidence type="ECO:0000313" key="1">
    <source>
        <dbReference type="EMBL" id="WDE13848.1"/>
    </source>
</evidence>
<dbReference type="RefSeq" id="WP_274054295.1">
    <property type="nucleotide sequence ID" value="NZ_CP059693.1"/>
</dbReference>
<proteinExistence type="predicted"/>
<dbReference type="Proteomes" id="UP001215231">
    <property type="component" value="Chromosome"/>
</dbReference>
<protein>
    <submittedName>
        <fullName evidence="1">Uncharacterized protein</fullName>
    </submittedName>
</protein>
<organism evidence="1 2">
    <name type="scientific">Thalassomonas haliotis</name>
    <dbReference type="NCBI Taxonomy" id="485448"/>
    <lineage>
        <taxon>Bacteria</taxon>
        <taxon>Pseudomonadati</taxon>
        <taxon>Pseudomonadota</taxon>
        <taxon>Gammaproteobacteria</taxon>
        <taxon>Alteromonadales</taxon>
        <taxon>Colwelliaceae</taxon>
        <taxon>Thalassomonas</taxon>
    </lineage>
</organism>
<name>A0ABY7VK71_9GAMM</name>
<dbReference type="EMBL" id="CP059693">
    <property type="protein sequence ID" value="WDE13848.1"/>
    <property type="molecule type" value="Genomic_DNA"/>
</dbReference>
<sequence>MKVNKSSGNCPVYTGASKVFPDKYSDKSYDCQLWLAKIADKLGLCCVGLHK</sequence>
<gene>
    <name evidence="1" type="ORF">H3N35_10640</name>
</gene>